<evidence type="ECO:0000256" key="14">
    <source>
        <dbReference type="SAM" id="MobiDB-lite"/>
    </source>
</evidence>
<feature type="disulfide bond" evidence="12">
    <location>
        <begin position="1066"/>
        <end position="1075"/>
    </location>
</feature>
<dbReference type="PROSITE" id="PS51041">
    <property type="entry name" value="EMI"/>
    <property type="match status" value="1"/>
</dbReference>
<evidence type="ECO:0000256" key="10">
    <source>
        <dbReference type="ARBA" id="ARBA00062376"/>
    </source>
</evidence>
<evidence type="ECO:0000256" key="1">
    <source>
        <dbReference type="ARBA" id="ARBA00004613"/>
    </source>
</evidence>
<dbReference type="InterPro" id="IPR011489">
    <property type="entry name" value="EMI_domain"/>
</dbReference>
<evidence type="ECO:0000259" key="18">
    <source>
        <dbReference type="PROSITE" id="PS51041"/>
    </source>
</evidence>
<reference evidence="19" key="1">
    <citation type="submission" date="2019-03" db="UniProtKB">
        <authorList>
            <consortium name="Ensembl"/>
        </authorList>
    </citation>
    <scope>IDENTIFICATION</scope>
</reference>
<feature type="region of interest" description="Disordered" evidence="14">
    <location>
        <begin position="275"/>
        <end position="314"/>
    </location>
</feature>
<organism evidence="19">
    <name type="scientific">Ursus maritimus</name>
    <name type="common">Polar bear</name>
    <name type="synonym">Thalarctos maritimus</name>
    <dbReference type="NCBI Taxonomy" id="29073"/>
    <lineage>
        <taxon>Eukaryota</taxon>
        <taxon>Metazoa</taxon>
        <taxon>Chordata</taxon>
        <taxon>Craniata</taxon>
        <taxon>Vertebrata</taxon>
        <taxon>Euteleostomi</taxon>
        <taxon>Mammalia</taxon>
        <taxon>Eutheria</taxon>
        <taxon>Laurasiatheria</taxon>
        <taxon>Carnivora</taxon>
        <taxon>Caniformia</taxon>
        <taxon>Ursidae</taxon>
        <taxon>Ursus</taxon>
    </lineage>
</organism>
<dbReference type="PANTHER" id="PTHR15427:SF3">
    <property type="entry name" value="MULTIMERIN-1"/>
    <property type="match status" value="1"/>
</dbReference>
<dbReference type="GO" id="GO:1901731">
    <property type="term" value="P:positive regulation of platelet aggregation"/>
    <property type="evidence" value="ECO:0007669"/>
    <property type="project" value="Ensembl"/>
</dbReference>
<dbReference type="FunFam" id="2.10.25.10:FF:000548">
    <property type="entry name" value="Multimerin 1"/>
    <property type="match status" value="1"/>
</dbReference>
<dbReference type="PROSITE" id="PS00022">
    <property type="entry name" value="EGF_1"/>
    <property type="match status" value="1"/>
</dbReference>
<evidence type="ECO:0000256" key="2">
    <source>
        <dbReference type="ARBA" id="ARBA00022525"/>
    </source>
</evidence>
<dbReference type="OrthoDB" id="10044191at2759"/>
<dbReference type="CTD" id="22915"/>
<feature type="compositionally biased region" description="Polar residues" evidence="14">
    <location>
        <begin position="175"/>
        <end position="187"/>
    </location>
</feature>
<feature type="domain" description="EGF-like" evidence="16">
    <location>
        <begin position="1040"/>
        <end position="1076"/>
    </location>
</feature>
<keyword evidence="5 13" id="KW-0175">Coiled coil</keyword>
<dbReference type="KEGG" id="umr:103677899"/>
<dbReference type="PROSITE" id="PS50871">
    <property type="entry name" value="C1Q"/>
    <property type="match status" value="1"/>
</dbReference>
<evidence type="ECO:0000256" key="8">
    <source>
        <dbReference type="ARBA" id="ARBA00023180"/>
    </source>
</evidence>
<dbReference type="InterPro" id="IPR001073">
    <property type="entry name" value="C1q_dom"/>
</dbReference>
<dbReference type="GeneTree" id="ENSGT01030000234633"/>
<dbReference type="PRINTS" id="PR00007">
    <property type="entry name" value="COMPLEMNTC1Q"/>
</dbReference>
<feature type="chain" id="PRO_5035480613" description="Multimerin-1" evidence="15">
    <location>
        <begin position="20"/>
        <end position="1227"/>
    </location>
</feature>
<dbReference type="GO" id="GO:1990972">
    <property type="term" value="C:multimerin complex"/>
    <property type="evidence" value="ECO:0007669"/>
    <property type="project" value="Ensembl"/>
</dbReference>
<dbReference type="Gene3D" id="2.10.25.10">
    <property type="entry name" value="Laminin"/>
    <property type="match status" value="1"/>
</dbReference>
<evidence type="ECO:0000259" key="17">
    <source>
        <dbReference type="PROSITE" id="PS50871"/>
    </source>
</evidence>
<keyword evidence="7 12" id="KW-1015">Disulfide bond</keyword>
<evidence type="ECO:0000256" key="11">
    <source>
        <dbReference type="ARBA" id="ARBA00071923"/>
    </source>
</evidence>
<accession>A0A452TCJ0</accession>
<keyword evidence="4 15" id="KW-0732">Signal</keyword>
<dbReference type="GO" id="GO:0033627">
    <property type="term" value="P:cell adhesion mediated by integrin"/>
    <property type="evidence" value="ECO:0007669"/>
    <property type="project" value="Ensembl"/>
</dbReference>
<evidence type="ECO:0000313" key="19">
    <source>
        <dbReference type="Ensembl" id="ENSUMAP00000005705"/>
    </source>
</evidence>
<dbReference type="GO" id="GO:0031091">
    <property type="term" value="C:platelet alpha granule"/>
    <property type="evidence" value="ECO:0007669"/>
    <property type="project" value="Ensembl"/>
</dbReference>
<evidence type="ECO:0000256" key="15">
    <source>
        <dbReference type="SAM" id="SignalP"/>
    </source>
</evidence>
<keyword evidence="3 12" id="KW-0245">EGF-like domain</keyword>
<dbReference type="PANTHER" id="PTHR15427">
    <property type="entry name" value="EMILIN ELASTIN MICROFIBRIL INTERFACE-LOCATED PROTEIN ELASTIN MICROFIBRIL INTERFACER"/>
    <property type="match status" value="1"/>
</dbReference>
<dbReference type="SMART" id="SM00179">
    <property type="entry name" value="EGF_CA"/>
    <property type="match status" value="1"/>
</dbReference>
<evidence type="ECO:0000259" key="16">
    <source>
        <dbReference type="PROSITE" id="PS50026"/>
    </source>
</evidence>
<dbReference type="InterPro" id="IPR050392">
    <property type="entry name" value="Collagen/C1q_domain"/>
</dbReference>
<feature type="domain" description="EMI" evidence="18">
    <location>
        <begin position="191"/>
        <end position="266"/>
    </location>
</feature>
<dbReference type="GO" id="GO:0005581">
    <property type="term" value="C:collagen trimer"/>
    <property type="evidence" value="ECO:0007669"/>
    <property type="project" value="UniProtKB-KW"/>
</dbReference>
<gene>
    <name evidence="19" type="primary">MMRN1</name>
</gene>
<protein>
    <recommendedName>
        <fullName evidence="11">Multimerin-1</fullName>
    </recommendedName>
</protein>
<proteinExistence type="predicted"/>
<evidence type="ECO:0000256" key="4">
    <source>
        <dbReference type="ARBA" id="ARBA00022729"/>
    </source>
</evidence>
<comment type="subcellular location">
    <subcellularLocation>
        <location evidence="1">Secreted</location>
    </subcellularLocation>
</comment>
<feature type="region of interest" description="Disordered" evidence="14">
    <location>
        <begin position="147"/>
        <end position="187"/>
    </location>
</feature>
<feature type="region of interest" description="Disordered" evidence="14">
    <location>
        <begin position="67"/>
        <end position="102"/>
    </location>
</feature>
<evidence type="ECO:0000256" key="7">
    <source>
        <dbReference type="ARBA" id="ARBA00023157"/>
    </source>
</evidence>
<sequence length="1227" mass="138192">MKRARLFILLSSLWNGGFGLINTTHTWTTAEDAGSRENMASATVSLNKMLPTPQIMSAEIVTVPEARTSEESLLKSTLPPSETGSPPGNVRNPTLTPPGKTEGVLKLQPLALPTKPSLKFSPRAESVVLSNSTMKFLQSFARKTSQQAISPNAVAGSPGNRSPRETYLSRGDSGGSQKTNDQKSSFETTRGKNWCAYVHTRLSPTVILDNQVTYVPSGRGPCGWASGSCPQRSQKISNPVYRMQHKIVTSLEWKCCPGFSGAKCQLKAQEQQHLIQSSQAESHGAVGRGTAEPQQQQPQPQQQPPQPQQQDCGDPAVTQKMTEQMNHQAMKLTLLQKKIDNISLAVSDVRNTYSSLEGKIHEDKDREFQSFLKGLKSKSINDLVKNIVREQFKIFQNDMQETIAQLFKTVSSLSEDLENTRQIIRQVNESVVSITVQQKSVLMPENRPTLTDVLDLKNHIVNIRQEMTFTCEKPIKELEAKQTHLEGALEQEHSRSILYYESLNKTLSKMKEVHEQLLSTERVSDQRGVPTAESVSGNVTEYVSALHETIKKHGLMMLQMFDDLHIQDSKINNLTVALEMEKESIRGECEDMLSKCRNDFKFQIKDTEENLQVLNQTLADVLFPMDNKMDKMNEQLNDLTYDMEILQPLLEQAAPFRETVIQEPPKEAIAIKKKVENLISAVNSLNILIKELSKRHNSLRNEVQSRSDALDRRINEYALEMEDGLNKTMTIINNAVDFIQDNYMLKETLNTIKYNPEVHHKCTQNMETILTFIPQFQRLNDSIQMLINDNQRYNFVLQVAKVLADIPKDEKLSQSSFQRIYQMFNETISQVIKYQQNMSYLEEKILSTTKSSKNFETRLQDIETKVTKTIIPYYVSLKKGSVTTNERDQALQLQVLTSRFKALEAKSIHLSVHLTSLNKTLSEVLIMCHNASTRISELNATIPKQIESSLPDLPLLQKGLTEFVESIIEIKTQIAVSNLTWYVNRTLSDSLANVVKSQKQIKPILKKPNSLKKPTVNLTTVLIGRTQRNTDNVLVPVTEEYSDCSRSPCQNGGTCINGRASSVCACRHPFTGDNCTVKLMQENALAPDFSKGSYRYAPMVAFFASHTYGMTAPGPILFNNLDVNYGASYTPRTGKFRIPYLGVYVFKYTIESFSAHISGFLVVDGRDKLAFESENINGEIRCDRVLTGDALLELNYGQEVWLRLVKGTIPAKFPPATTFSGYLLYRT</sequence>
<dbReference type="OMA" id="QDNYMLK"/>
<feature type="coiled-coil region" evidence="13">
    <location>
        <begin position="675"/>
        <end position="709"/>
    </location>
</feature>
<dbReference type="AlphaFoldDB" id="A0A452TCJ0"/>
<comment type="caution">
    <text evidence="12">Lacks conserved residue(s) required for the propagation of feature annotation.</text>
</comment>
<dbReference type="SUPFAM" id="SSF57196">
    <property type="entry name" value="EGF/Laminin"/>
    <property type="match status" value="1"/>
</dbReference>
<dbReference type="Gene3D" id="2.60.120.40">
    <property type="match status" value="1"/>
</dbReference>
<feature type="domain" description="C1q" evidence="17">
    <location>
        <begin position="1095"/>
        <end position="1227"/>
    </location>
</feature>
<dbReference type="GO" id="GO:0030948">
    <property type="term" value="P:negative regulation of vascular endothelial growth factor receptor signaling pathway"/>
    <property type="evidence" value="ECO:0007669"/>
    <property type="project" value="TreeGrafter"/>
</dbReference>
<dbReference type="InterPro" id="IPR000742">
    <property type="entry name" value="EGF"/>
</dbReference>
<dbReference type="RefSeq" id="XP_008705370.2">
    <property type="nucleotide sequence ID" value="XM_008707148.2"/>
</dbReference>
<evidence type="ECO:0000256" key="3">
    <source>
        <dbReference type="ARBA" id="ARBA00022536"/>
    </source>
</evidence>
<comment type="subunit">
    <text evidence="10">Multimeric. Composed of varying sized, disulfide-linked multimers, the smallest of which is a homotrimer. Proteolysis of the promultimerin in the N-terminal region, leads to the mature p155 form that is stored in platelets. Interacts with factor V/Va.</text>
</comment>
<dbReference type="SUPFAM" id="SSF49842">
    <property type="entry name" value="TNF-like"/>
    <property type="match status" value="1"/>
</dbReference>
<dbReference type="PROSITE" id="PS50026">
    <property type="entry name" value="EGF_3"/>
    <property type="match status" value="1"/>
</dbReference>
<dbReference type="Pfam" id="PF00386">
    <property type="entry name" value="C1q"/>
    <property type="match status" value="1"/>
</dbReference>
<keyword evidence="6" id="KW-0176">Collagen</keyword>
<dbReference type="FunFam" id="2.60.120.40:FF:000009">
    <property type="entry name" value="Multimerin-1"/>
    <property type="match status" value="1"/>
</dbReference>
<dbReference type="GO" id="GO:0005509">
    <property type="term" value="F:calcium ion binding"/>
    <property type="evidence" value="ECO:0007669"/>
    <property type="project" value="InterPro"/>
</dbReference>
<evidence type="ECO:0000256" key="13">
    <source>
        <dbReference type="SAM" id="Coils"/>
    </source>
</evidence>
<dbReference type="Ensembl" id="ENSUMAT00000006873.1">
    <property type="protein sequence ID" value="ENSUMAP00000005705.1"/>
    <property type="gene ID" value="ENSUMAG00000004502.1"/>
</dbReference>
<evidence type="ECO:0000256" key="9">
    <source>
        <dbReference type="ARBA" id="ARBA00055570"/>
    </source>
</evidence>
<dbReference type="InterPro" id="IPR008983">
    <property type="entry name" value="Tumour_necrosis_fac-like_dom"/>
</dbReference>
<feature type="signal peptide" evidence="15">
    <location>
        <begin position="1"/>
        <end position="19"/>
    </location>
</feature>
<dbReference type="GO" id="GO:0090051">
    <property type="term" value="P:negative regulation of cell migration involved in sprouting angiogenesis"/>
    <property type="evidence" value="ECO:0007669"/>
    <property type="project" value="TreeGrafter"/>
</dbReference>
<comment type="function">
    <text evidence="9">Carrier protein for platelet (but not plasma) factor V/Va. Plays a role in the storage and stabilization of factor V in platelets. Upon release following platelet activation, may limit platelet and plasma factor Va-dependent thrombin generation. Ligand for integrin alpha-IIb/beta-3 and integrin alpha-V/beta-3 on activated platelets, and may function as an extracellular matrix or adhesive protein.</text>
</comment>
<name>A0A452TCJ0_URSMA</name>
<dbReference type="SMART" id="SM00110">
    <property type="entry name" value="C1Q"/>
    <property type="match status" value="1"/>
</dbReference>
<evidence type="ECO:0000256" key="6">
    <source>
        <dbReference type="ARBA" id="ARBA00023119"/>
    </source>
</evidence>
<dbReference type="GeneID" id="103677899"/>
<dbReference type="InterPro" id="IPR001881">
    <property type="entry name" value="EGF-like_Ca-bd_dom"/>
</dbReference>
<dbReference type="GO" id="GO:0061045">
    <property type="term" value="P:negative regulation of wound healing"/>
    <property type="evidence" value="ECO:0007669"/>
    <property type="project" value="Ensembl"/>
</dbReference>
<feature type="compositionally biased region" description="Polar residues" evidence="14">
    <location>
        <begin position="74"/>
        <end position="94"/>
    </location>
</feature>
<dbReference type="CDD" id="cd00054">
    <property type="entry name" value="EGF_CA"/>
    <property type="match status" value="1"/>
</dbReference>
<keyword evidence="8" id="KW-0325">Glycoprotein</keyword>
<evidence type="ECO:0000256" key="12">
    <source>
        <dbReference type="PROSITE-ProRule" id="PRU00076"/>
    </source>
</evidence>
<dbReference type="Pfam" id="PF07546">
    <property type="entry name" value="EMI"/>
    <property type="match status" value="1"/>
</dbReference>
<keyword evidence="2" id="KW-0964">Secreted</keyword>
<dbReference type="PROSITE" id="PS01186">
    <property type="entry name" value="EGF_2"/>
    <property type="match status" value="1"/>
</dbReference>
<dbReference type="SMART" id="SM00181">
    <property type="entry name" value="EGF"/>
    <property type="match status" value="1"/>
</dbReference>
<evidence type="ECO:0000256" key="5">
    <source>
        <dbReference type="ARBA" id="ARBA00023054"/>
    </source>
</evidence>
<dbReference type="GO" id="GO:0005576">
    <property type="term" value="C:extracellular region"/>
    <property type="evidence" value="ECO:0007669"/>
    <property type="project" value="UniProtKB-SubCell"/>
</dbReference>